<dbReference type="AlphaFoldDB" id="A0A1I7TMQ5"/>
<proteinExistence type="predicted"/>
<reference evidence="3" key="1">
    <citation type="submission" date="2016-11" db="UniProtKB">
        <authorList>
            <consortium name="WormBaseParasite"/>
        </authorList>
    </citation>
    <scope>IDENTIFICATION</scope>
</reference>
<name>A0A1I7TMQ5_9PELO</name>
<dbReference type="PANTHER" id="PTHR14091:SF1">
    <property type="entry name" value="GATOR COMPLEX PROTEIN WDR24"/>
    <property type="match status" value="1"/>
</dbReference>
<organism evidence="2 3">
    <name type="scientific">Caenorhabditis tropicalis</name>
    <dbReference type="NCBI Taxonomy" id="1561998"/>
    <lineage>
        <taxon>Eukaryota</taxon>
        <taxon>Metazoa</taxon>
        <taxon>Ecdysozoa</taxon>
        <taxon>Nematoda</taxon>
        <taxon>Chromadorea</taxon>
        <taxon>Rhabditida</taxon>
        <taxon>Rhabditina</taxon>
        <taxon>Rhabditomorpha</taxon>
        <taxon>Rhabditoidea</taxon>
        <taxon>Rhabditidae</taxon>
        <taxon>Peloderinae</taxon>
        <taxon>Caenorhabditis</taxon>
    </lineage>
</organism>
<dbReference type="WBParaSite" id="Csp11.Scaffold628.g7454.t1">
    <property type="protein sequence ID" value="Csp11.Scaffold628.g7454.t1"/>
    <property type="gene ID" value="Csp11.Scaffold628.g7454"/>
</dbReference>
<dbReference type="STRING" id="1561998.A0A1I7TMQ5"/>
<evidence type="ECO:0000313" key="3">
    <source>
        <dbReference type="WBParaSite" id="Csp11.Scaffold628.g7454.t1"/>
    </source>
</evidence>
<dbReference type="eggNOG" id="KOG0269">
    <property type="taxonomic scope" value="Eukaryota"/>
</dbReference>
<feature type="region of interest" description="Disordered" evidence="1">
    <location>
        <begin position="862"/>
        <end position="948"/>
    </location>
</feature>
<feature type="compositionally biased region" description="Low complexity" evidence="1">
    <location>
        <begin position="890"/>
        <end position="913"/>
    </location>
</feature>
<dbReference type="PANTHER" id="PTHR14091">
    <property type="entry name" value="PERIODIC TRYPTOPHAN PROTEIN 1"/>
    <property type="match status" value="1"/>
</dbReference>
<protein>
    <submittedName>
        <fullName evidence="3">RING-type domain-containing protein</fullName>
    </submittedName>
</protein>
<dbReference type="GO" id="GO:0006364">
    <property type="term" value="P:rRNA processing"/>
    <property type="evidence" value="ECO:0007669"/>
    <property type="project" value="InterPro"/>
</dbReference>
<evidence type="ECO:0000256" key="1">
    <source>
        <dbReference type="SAM" id="MobiDB-lite"/>
    </source>
</evidence>
<evidence type="ECO:0000313" key="2">
    <source>
        <dbReference type="Proteomes" id="UP000095282"/>
    </source>
</evidence>
<feature type="region of interest" description="Disordered" evidence="1">
    <location>
        <begin position="1041"/>
        <end position="1061"/>
    </location>
</feature>
<keyword evidence="2" id="KW-1185">Reference proteome</keyword>
<dbReference type="GO" id="GO:0005634">
    <property type="term" value="C:nucleus"/>
    <property type="evidence" value="ECO:0007669"/>
    <property type="project" value="TreeGrafter"/>
</dbReference>
<feature type="compositionally biased region" description="Basic residues" evidence="1">
    <location>
        <begin position="914"/>
        <end position="923"/>
    </location>
</feature>
<dbReference type="InterPro" id="IPR044285">
    <property type="entry name" value="PWP1"/>
</dbReference>
<sequence>MLYVVDEYVEETEILFRDCTHPIERAAYSAMNVWDWMIFKHGYAALDDFLNADREADSISYASSVSDISSEEQEGITDSCSKSLTKEESVIENHSNSLIKEDELNVSSQENGLISIMTLDSHPIDAEQIDPTKTELSQVEKIVQAENEDLSSDGFEYLTYDKRWKLLTQQEPRKSKKRHYAAVMKSMKEKEKERKRIHDEEVAKLTLDKWERTEREHRWKVEDMERKVHNYLMLQLAVEENYGYEEDQNQHTNWKHIIEEPEDFTDVPSVAMYNKKGLTTDEVLEMCGLPLTLDKHIFQVEMEECQSAATSVDDASEYAEEIEKGFESDEYEVPEGGIDEDAKSYSSVKHVFKHELYFQRDLKSRRVPSCVIIFTPEMFFENLVDVDLEYKRWRKIIEASECPFSFNKLVMRERMLQSCRDTFRTSLIEEYLSSNETSYSAIQEIFKRCFILVVIDTELKPWDCRVVSLDDHSNPAFDRISHIRKSMIEDSRTRLSDWLIVNKIDMEVYASCPAFIVSDEELTLEHASQMSSIFIDEHVRDNCLLIKRNEGVRALDAIIRMPPPPAHKLDVYKIIFKPIYDAWYKVWSFENKQTHARTVVTRKFDPVREYIHKSRMIINYAHQHYRMKRFDSLMSKDPTEFQLVDRSDVPSASLFDNLDAVVSKFCNEDSPHLDDASRQIVKDTLIQLATGKIPYFTANYFGGYDYSENVDLNQDDEGKENDKLPMLGSTDFISSNTSDAHSLEMDDCEEEYKWLRNMYEEADFNRRRFMAVLMFEIAQKSLLQFAPNVADFERARKRFEHLLTLHGRQRPLLDMMLTKVRGTYFMPLETNMFLYDSKLISFGELVDSEIHPKDWKNHKTTFEEHRKQIPSDPNAMSDFFEMHDKENDSDSGSENQSETSSSLSGSSGSLNSSKRGKRARKAMNKAQRESMLQKLRSKPTNPDETFALEKRALGSRGWRVRRRMNELLECLSDLDRNAIEAKLPAKKRGLLNYITDLIVHNSDTAHWSWGDLKMRTKIGRIPPPGRMKPKHINRIMKGKTMYKPSKKYDPTNPNTNGRKWF</sequence>
<dbReference type="Proteomes" id="UP000095282">
    <property type="component" value="Unplaced"/>
</dbReference>
<feature type="compositionally biased region" description="Polar residues" evidence="1">
    <location>
        <begin position="1051"/>
        <end position="1061"/>
    </location>
</feature>
<accession>A0A1I7TMQ5</accession>